<dbReference type="PROSITE" id="PS51352">
    <property type="entry name" value="THIOREDOXIN_2"/>
    <property type="match status" value="1"/>
</dbReference>
<proteinExistence type="predicted"/>
<protein>
    <submittedName>
        <fullName evidence="2">Thioredoxin family protein</fullName>
    </submittedName>
</protein>
<dbReference type="CDD" id="cd02969">
    <property type="entry name" value="PRX_like1"/>
    <property type="match status" value="1"/>
</dbReference>
<accession>A0A7C2K2U3</accession>
<gene>
    <name evidence="2" type="ORF">ENQ76_17110</name>
</gene>
<reference evidence="2" key="1">
    <citation type="journal article" date="2020" name="mSystems">
        <title>Genome- and Community-Level Interaction Insights into Carbon Utilization and Element Cycling Functions of Hydrothermarchaeota in Hydrothermal Sediment.</title>
        <authorList>
            <person name="Zhou Z."/>
            <person name="Liu Y."/>
            <person name="Xu W."/>
            <person name="Pan J."/>
            <person name="Luo Z.H."/>
            <person name="Li M."/>
        </authorList>
    </citation>
    <scope>NUCLEOTIDE SEQUENCE [LARGE SCALE GENOMIC DNA]</scope>
    <source>
        <strain evidence="2">SpSt-339</strain>
    </source>
</reference>
<dbReference type="InterPro" id="IPR047262">
    <property type="entry name" value="PRX-like1"/>
</dbReference>
<dbReference type="InterPro" id="IPR036249">
    <property type="entry name" value="Thioredoxin-like_sf"/>
</dbReference>
<evidence type="ECO:0000259" key="1">
    <source>
        <dbReference type="PROSITE" id="PS51352"/>
    </source>
</evidence>
<dbReference type="GO" id="GO:0016209">
    <property type="term" value="F:antioxidant activity"/>
    <property type="evidence" value="ECO:0007669"/>
    <property type="project" value="InterPro"/>
</dbReference>
<dbReference type="InterPro" id="IPR000866">
    <property type="entry name" value="AhpC/TSA"/>
</dbReference>
<dbReference type="EMBL" id="DSOK01000468">
    <property type="protein sequence ID" value="HEN17178.1"/>
    <property type="molecule type" value="Genomic_DNA"/>
</dbReference>
<dbReference type="Pfam" id="PF00578">
    <property type="entry name" value="AhpC-TSA"/>
    <property type="match status" value="1"/>
</dbReference>
<comment type="caution">
    <text evidence="2">The sequence shown here is derived from an EMBL/GenBank/DDBJ whole genome shotgun (WGS) entry which is preliminary data.</text>
</comment>
<organism evidence="2">
    <name type="scientific">Schlesneria paludicola</name>
    <dbReference type="NCBI Taxonomy" id="360056"/>
    <lineage>
        <taxon>Bacteria</taxon>
        <taxon>Pseudomonadati</taxon>
        <taxon>Planctomycetota</taxon>
        <taxon>Planctomycetia</taxon>
        <taxon>Planctomycetales</taxon>
        <taxon>Planctomycetaceae</taxon>
        <taxon>Schlesneria</taxon>
    </lineage>
</organism>
<dbReference type="Gene3D" id="3.40.30.10">
    <property type="entry name" value="Glutaredoxin"/>
    <property type="match status" value="1"/>
</dbReference>
<dbReference type="GO" id="GO:0016491">
    <property type="term" value="F:oxidoreductase activity"/>
    <property type="evidence" value="ECO:0007669"/>
    <property type="project" value="InterPro"/>
</dbReference>
<dbReference type="SUPFAM" id="SSF52833">
    <property type="entry name" value="Thioredoxin-like"/>
    <property type="match status" value="1"/>
</dbReference>
<dbReference type="AlphaFoldDB" id="A0A7C2K2U3"/>
<dbReference type="PANTHER" id="PTHR43640">
    <property type="entry name" value="OS07G0260300 PROTEIN"/>
    <property type="match status" value="1"/>
</dbReference>
<dbReference type="InterPro" id="IPR013766">
    <property type="entry name" value="Thioredoxin_domain"/>
</dbReference>
<feature type="domain" description="Thioredoxin" evidence="1">
    <location>
        <begin position="57"/>
        <end position="209"/>
    </location>
</feature>
<sequence>MLWLLQRVFPSKPTGCNPWASCFWIDTVQIRFLIVFALAVFSTATTPIHAGKFNKQLNVGDASPVWENLPGVDGKTHSLSDLQSAKVVVVIFSCNHCPVAQACEGRFKQLVTDYKDRGVAVVAISVSRFAQDNFAKMQARAKEQEFNFPYLQDLSQEIGRKYGATNTPQVFVLNAERKITYMGAFDDNWEDPGDVKEPYTRQAVDAVLAGKTPDVTETRQVGCTIEYAAK</sequence>
<evidence type="ECO:0000313" key="2">
    <source>
        <dbReference type="EMBL" id="HEN17178.1"/>
    </source>
</evidence>
<name>A0A7C2K2U3_9PLAN</name>
<dbReference type="PANTHER" id="PTHR43640:SF1">
    <property type="entry name" value="THIOREDOXIN-DEPENDENT PEROXIREDOXIN"/>
    <property type="match status" value="1"/>
</dbReference>